<comment type="caution">
    <text evidence="2">The sequence shown here is derived from an EMBL/GenBank/DDBJ whole genome shotgun (WGS) entry which is preliminary data.</text>
</comment>
<dbReference type="EMBL" id="QBMN01000141">
    <property type="protein sequence ID" value="PZO36495.1"/>
    <property type="molecule type" value="Genomic_DNA"/>
</dbReference>
<reference evidence="3" key="1">
    <citation type="submission" date="2018-04" db="EMBL/GenBank/DDBJ databases">
        <authorList>
            <person name="Cornet L."/>
        </authorList>
    </citation>
    <scope>NUCLEOTIDE SEQUENCE [LARGE SCALE GENOMIC DNA]</scope>
</reference>
<reference evidence="2 3" key="2">
    <citation type="submission" date="2018-06" db="EMBL/GenBank/DDBJ databases">
        <title>Metagenomic assembly of (sub)arctic Cyanobacteria and their associated microbiome from non-axenic cultures.</title>
        <authorList>
            <person name="Baurain D."/>
        </authorList>
    </citation>
    <scope>NUCLEOTIDE SEQUENCE [LARGE SCALE GENOMIC DNA]</scope>
    <source>
        <strain evidence="2">ULC041bin1</strain>
    </source>
</reference>
<feature type="transmembrane region" description="Helical" evidence="1">
    <location>
        <begin position="142"/>
        <end position="158"/>
    </location>
</feature>
<keyword evidence="1" id="KW-1133">Transmembrane helix</keyword>
<feature type="transmembrane region" description="Helical" evidence="1">
    <location>
        <begin position="103"/>
        <end position="121"/>
    </location>
</feature>
<keyword evidence="1" id="KW-0812">Transmembrane</keyword>
<evidence type="ECO:0000256" key="1">
    <source>
        <dbReference type="SAM" id="Phobius"/>
    </source>
</evidence>
<gene>
    <name evidence="2" type="ORF">DCF17_17175</name>
</gene>
<dbReference type="Proteomes" id="UP000249081">
    <property type="component" value="Unassembled WGS sequence"/>
</dbReference>
<feature type="transmembrane region" description="Helical" evidence="1">
    <location>
        <begin position="164"/>
        <end position="187"/>
    </location>
</feature>
<accession>A0A2W4XPH9</accession>
<protein>
    <submittedName>
        <fullName evidence="2">Uncharacterized protein</fullName>
    </submittedName>
</protein>
<proteinExistence type="predicted"/>
<name>A0A2W4XPH9_9CYAN</name>
<dbReference type="AlphaFoldDB" id="A0A2W4XPH9"/>
<sequence length="210" mass="22753">MTQIAAFMTLSPALAAALFMPAAAGLLYQSMQPYPWPHRLLALALSLMSFEQAHMARVDLRHVDLVAQRISDLRLRHFDQVVMLTIFGQLLGFSVAAAGHLGWGMALILVSLVGFNLAATIRLEPGTAKPIQAAGWRSRLDVLTLDAIALLLALLWIAQKFQAWVAGGLFAIAVLYGASKLSAYIAAARQKSLVHVAHAAQEHPQTPQQN</sequence>
<organism evidence="2 3">
    <name type="scientific">Shackletoniella antarctica</name>
    <dbReference type="NCBI Taxonomy" id="268115"/>
    <lineage>
        <taxon>Bacteria</taxon>
        <taxon>Bacillati</taxon>
        <taxon>Cyanobacteriota</taxon>
        <taxon>Cyanophyceae</taxon>
        <taxon>Oculatellales</taxon>
        <taxon>Oculatellaceae</taxon>
        <taxon>Shackletoniella</taxon>
    </lineage>
</organism>
<keyword evidence="1" id="KW-0472">Membrane</keyword>
<evidence type="ECO:0000313" key="2">
    <source>
        <dbReference type="EMBL" id="PZO36495.1"/>
    </source>
</evidence>
<evidence type="ECO:0000313" key="3">
    <source>
        <dbReference type="Proteomes" id="UP000249081"/>
    </source>
</evidence>